<dbReference type="PANTHER" id="PTHR42928">
    <property type="entry name" value="TRICARBOXYLATE-BINDING PROTEIN"/>
    <property type="match status" value="1"/>
</dbReference>
<dbReference type="InterPro" id="IPR042100">
    <property type="entry name" value="Bug_dom1"/>
</dbReference>
<keyword evidence="2" id="KW-0732">Signal</keyword>
<comment type="caution">
    <text evidence="3">The sequence shown here is derived from an EMBL/GenBank/DDBJ whole genome shotgun (WGS) entry which is preliminary data.</text>
</comment>
<comment type="similarity">
    <text evidence="1">Belongs to the UPF0065 (bug) family.</text>
</comment>
<dbReference type="CDD" id="cd13578">
    <property type="entry name" value="PBP2_Bug27"/>
    <property type="match status" value="1"/>
</dbReference>
<dbReference type="Pfam" id="PF03401">
    <property type="entry name" value="TctC"/>
    <property type="match status" value="1"/>
</dbReference>
<gene>
    <name evidence="3" type="ORF">WKW80_11135</name>
</gene>
<evidence type="ECO:0000313" key="4">
    <source>
        <dbReference type="Proteomes" id="UP001363010"/>
    </source>
</evidence>
<proteinExistence type="inferred from homology"/>
<keyword evidence="4" id="KW-1185">Reference proteome</keyword>
<organism evidence="3 4">
    <name type="scientific">Variovorax humicola</name>
    <dbReference type="NCBI Taxonomy" id="1769758"/>
    <lineage>
        <taxon>Bacteria</taxon>
        <taxon>Pseudomonadati</taxon>
        <taxon>Pseudomonadota</taxon>
        <taxon>Betaproteobacteria</taxon>
        <taxon>Burkholderiales</taxon>
        <taxon>Comamonadaceae</taxon>
        <taxon>Variovorax</taxon>
    </lineage>
</organism>
<dbReference type="SUPFAM" id="SSF53850">
    <property type="entry name" value="Periplasmic binding protein-like II"/>
    <property type="match status" value="1"/>
</dbReference>
<evidence type="ECO:0000256" key="1">
    <source>
        <dbReference type="ARBA" id="ARBA00006987"/>
    </source>
</evidence>
<evidence type="ECO:0000256" key="2">
    <source>
        <dbReference type="SAM" id="SignalP"/>
    </source>
</evidence>
<sequence>MVAANSRMHPGNLHPTRRGMLLAGASFGLSALGLPAHAAGYPDKPIRLVVPFPAGGATDLMARTLGQKLAERIGQPVIIDNRAGAGGGIGAEAVATSAPDGYTLLFATMGSLTINPSLYKNLRYDPVKSFEPITLTHNTSNLLVVNPGVPAKSVAELIELARKRPGELTFASAGNGTTSHLSGELFKSLAKVDLTHVPYKGSAPAMTDFLGGRTSMMFDTASNFVEYAKNGKVRPLGVTGRKRLPSMPTVPAISETPGMGDYEMSLWLGVLAPAGTPSAIVAKLHDEIGVAMSSPDIIRQMADAGIEVRLSTAKEFAALIRTDTAKWSEVVKRSGVRLD</sequence>
<dbReference type="EMBL" id="JBBKZV010000005">
    <property type="protein sequence ID" value="MEJ8822581.1"/>
    <property type="molecule type" value="Genomic_DNA"/>
</dbReference>
<evidence type="ECO:0000313" key="3">
    <source>
        <dbReference type="EMBL" id="MEJ8822581.1"/>
    </source>
</evidence>
<reference evidence="3 4" key="1">
    <citation type="submission" date="2024-03" db="EMBL/GenBank/DDBJ databases">
        <title>Novel species of the genus Variovorax.</title>
        <authorList>
            <person name="Liu Q."/>
            <person name="Xin Y.-H."/>
        </authorList>
    </citation>
    <scope>NUCLEOTIDE SEQUENCE [LARGE SCALE GENOMIC DNA]</scope>
    <source>
        <strain evidence="3 4">KACC 18501</strain>
    </source>
</reference>
<dbReference type="InterPro" id="IPR005064">
    <property type="entry name" value="BUG"/>
</dbReference>
<dbReference type="Gene3D" id="3.40.190.10">
    <property type="entry name" value="Periplasmic binding protein-like II"/>
    <property type="match status" value="1"/>
</dbReference>
<name>A0ABU8VXP6_9BURK</name>
<protein>
    <submittedName>
        <fullName evidence="3">Tripartite tricarboxylate transporter substrate binding protein</fullName>
    </submittedName>
</protein>
<dbReference type="PANTHER" id="PTHR42928:SF5">
    <property type="entry name" value="BLR1237 PROTEIN"/>
    <property type="match status" value="1"/>
</dbReference>
<dbReference type="Gene3D" id="3.40.190.150">
    <property type="entry name" value="Bordetella uptake gene, domain 1"/>
    <property type="match status" value="1"/>
</dbReference>
<feature type="signal peptide" evidence="2">
    <location>
        <begin position="1"/>
        <end position="38"/>
    </location>
</feature>
<feature type="chain" id="PRO_5047338919" evidence="2">
    <location>
        <begin position="39"/>
        <end position="339"/>
    </location>
</feature>
<dbReference type="RefSeq" id="WP_340363626.1">
    <property type="nucleotide sequence ID" value="NZ_JBBKZV010000005.1"/>
</dbReference>
<accession>A0ABU8VXP6</accession>
<dbReference type="PIRSF" id="PIRSF017082">
    <property type="entry name" value="YflP"/>
    <property type="match status" value="1"/>
</dbReference>
<dbReference type="Proteomes" id="UP001363010">
    <property type="component" value="Unassembled WGS sequence"/>
</dbReference>